<keyword evidence="6" id="KW-1185">Reference proteome</keyword>
<comment type="caution">
    <text evidence="5">The sequence shown here is derived from an EMBL/GenBank/DDBJ whole genome shotgun (WGS) entry which is preliminary data.</text>
</comment>
<dbReference type="Proteomes" id="UP001597561">
    <property type="component" value="Unassembled WGS sequence"/>
</dbReference>
<feature type="transmembrane region" description="Helical" evidence="3">
    <location>
        <begin position="6"/>
        <end position="24"/>
    </location>
</feature>
<keyword evidence="3" id="KW-0812">Transmembrane</keyword>
<dbReference type="Gene3D" id="2.60.40.420">
    <property type="entry name" value="Cupredoxins - blue copper proteins"/>
    <property type="match status" value="1"/>
</dbReference>
<feature type="domain" description="Blue (type 1) copper" evidence="4">
    <location>
        <begin position="208"/>
        <end position="313"/>
    </location>
</feature>
<evidence type="ECO:0000259" key="4">
    <source>
        <dbReference type="Pfam" id="PF00127"/>
    </source>
</evidence>
<feature type="transmembrane region" description="Helical" evidence="3">
    <location>
        <begin position="36"/>
        <end position="55"/>
    </location>
</feature>
<feature type="transmembrane region" description="Helical" evidence="3">
    <location>
        <begin position="157"/>
        <end position="177"/>
    </location>
</feature>
<feature type="transmembrane region" description="Helical" evidence="3">
    <location>
        <begin position="86"/>
        <end position="105"/>
    </location>
</feature>
<keyword evidence="3" id="KW-0472">Membrane</keyword>
<dbReference type="InterPro" id="IPR000923">
    <property type="entry name" value="BlueCu_1"/>
</dbReference>
<name>A0ABW5ZKT2_9BACL</name>
<evidence type="ECO:0000256" key="2">
    <source>
        <dbReference type="ARBA" id="ARBA00023008"/>
    </source>
</evidence>
<dbReference type="RefSeq" id="WP_380269416.1">
    <property type="nucleotide sequence ID" value="NZ_JBHUPG010000019.1"/>
</dbReference>
<reference evidence="6" key="1">
    <citation type="journal article" date="2019" name="Int. J. Syst. Evol. Microbiol.">
        <title>The Global Catalogue of Microorganisms (GCM) 10K type strain sequencing project: providing services to taxonomists for standard genome sequencing and annotation.</title>
        <authorList>
            <consortium name="The Broad Institute Genomics Platform"/>
            <consortium name="The Broad Institute Genome Sequencing Center for Infectious Disease"/>
            <person name="Wu L."/>
            <person name="Ma J."/>
        </authorList>
    </citation>
    <scope>NUCLEOTIDE SEQUENCE [LARGE SCALE GENOMIC DNA]</scope>
    <source>
        <strain evidence="6">KCTC 13528</strain>
    </source>
</reference>
<evidence type="ECO:0000313" key="5">
    <source>
        <dbReference type="EMBL" id="MFD2912152.1"/>
    </source>
</evidence>
<feature type="transmembrane region" description="Helical" evidence="3">
    <location>
        <begin position="61"/>
        <end position="79"/>
    </location>
</feature>
<proteinExistence type="predicted"/>
<organism evidence="5 6">
    <name type="scientific">Jeotgalibacillus terrae</name>
    <dbReference type="NCBI Taxonomy" id="587735"/>
    <lineage>
        <taxon>Bacteria</taxon>
        <taxon>Bacillati</taxon>
        <taxon>Bacillota</taxon>
        <taxon>Bacilli</taxon>
        <taxon>Bacillales</taxon>
        <taxon>Caryophanaceae</taxon>
        <taxon>Jeotgalibacillus</taxon>
    </lineage>
</organism>
<dbReference type="InterPro" id="IPR050845">
    <property type="entry name" value="Cu-binding_ET"/>
</dbReference>
<evidence type="ECO:0000313" key="6">
    <source>
        <dbReference type="Proteomes" id="UP001597561"/>
    </source>
</evidence>
<keyword evidence="3" id="KW-1133">Transmembrane helix</keyword>
<dbReference type="PANTHER" id="PTHR38439:SF3">
    <property type="entry name" value="COPPER-RESISTANT CUPROPROTEIN COPI"/>
    <property type="match status" value="1"/>
</dbReference>
<feature type="transmembrane region" description="Helical" evidence="3">
    <location>
        <begin position="117"/>
        <end position="136"/>
    </location>
</feature>
<evidence type="ECO:0000256" key="1">
    <source>
        <dbReference type="ARBA" id="ARBA00022723"/>
    </source>
</evidence>
<gene>
    <name evidence="5" type="ORF">ACFS5P_09725</name>
</gene>
<protein>
    <submittedName>
        <fullName evidence="5">Plastocyanin/azurin family copper-binding protein</fullName>
    </submittedName>
</protein>
<dbReference type="PANTHER" id="PTHR38439">
    <property type="entry name" value="AURACYANIN-B"/>
    <property type="match status" value="1"/>
</dbReference>
<evidence type="ECO:0000256" key="3">
    <source>
        <dbReference type="SAM" id="Phobius"/>
    </source>
</evidence>
<dbReference type="Pfam" id="PF00127">
    <property type="entry name" value="Copper-bind"/>
    <property type="match status" value="1"/>
</dbReference>
<dbReference type="SUPFAM" id="SSF49503">
    <property type="entry name" value="Cupredoxins"/>
    <property type="match status" value="1"/>
</dbReference>
<keyword evidence="2" id="KW-0186">Copper</keyword>
<keyword evidence="1" id="KW-0479">Metal-binding</keyword>
<sequence>MNVGLLVIIALSFILYGTIVALMYTHKTISKMNGMMISMSTAMSTGLIIGTILGIYFSDNLFIATVYSMMTGLVVGAIPGNGIGKVALLDGMLSGVMAGMMGVMLGSMIQSENYDSMVKILFFSHCFISALVIRLIGDEVNSTRKLLINAVSNPLKAGVIFIILFFIVEMTGPLFFINEIKSHPHVNNNQILSENHTTKEPQSSISEKVEVKMNEYTYYPSKIQLQKGSLTEIVLTNTGTIDHDLQFENNTIEILNNLSNTHNHGTNSNKVHIHLKPGESKSVQLIAKKATQVPFFCSLPNHKEQGMEGIFQVN</sequence>
<accession>A0ABW5ZKT2</accession>
<dbReference type="EMBL" id="JBHUPG010000019">
    <property type="protein sequence ID" value="MFD2912152.1"/>
    <property type="molecule type" value="Genomic_DNA"/>
</dbReference>
<dbReference type="InterPro" id="IPR008972">
    <property type="entry name" value="Cupredoxin"/>
</dbReference>